<evidence type="ECO:0000259" key="2">
    <source>
        <dbReference type="Pfam" id="PF02481"/>
    </source>
</evidence>
<dbReference type="PANTHER" id="PTHR43022:SF1">
    <property type="entry name" value="PROTEIN SMF"/>
    <property type="match status" value="1"/>
</dbReference>
<gene>
    <name evidence="3" type="ORF">BCAL_1009</name>
</gene>
<evidence type="ECO:0000256" key="1">
    <source>
        <dbReference type="ARBA" id="ARBA00006525"/>
    </source>
</evidence>
<dbReference type="SUPFAM" id="SSF102405">
    <property type="entry name" value="MCP/YpsA-like"/>
    <property type="match status" value="1"/>
</dbReference>
<evidence type="ECO:0000313" key="4">
    <source>
        <dbReference type="Proteomes" id="UP000029072"/>
    </source>
</evidence>
<sequence>MVAQDRLLEENAALVALLTTIDEHRDTWSSVANTVARQGSAVAVLDHEMDPVHHHLIDDDLLYDDDPALFDEDDVPPTAERRHALDKALQDARREVREWRGRGLDFVSVLDGRYPNRLRQVADMPPFLFADGTMVQDELAVSVVGSREASPEALGFARDTASMLVACRFAVIAGLAAGIDTAAHEQALAEGGRTVAFIGTGITRQYPRQNQALQYEIARRGLVLSQFWPDQGPTKTTFPMRNASMSGYGIATVVVEAHEYSGTRIQARQAQQHGRPVILRDTVAASTEWGRRLAGRPGVYVASTVAQVHDILLRLLHLGDELDHAIDQLVSSTATA</sequence>
<feature type="domain" description="Smf/DprA SLOG" evidence="2">
    <location>
        <begin position="107"/>
        <end position="281"/>
    </location>
</feature>
<dbReference type="eggNOG" id="COG0758">
    <property type="taxonomic scope" value="Bacteria"/>
</dbReference>
<dbReference type="GO" id="GO:0009294">
    <property type="term" value="P:DNA-mediated transformation"/>
    <property type="evidence" value="ECO:0007669"/>
    <property type="project" value="InterPro"/>
</dbReference>
<evidence type="ECO:0000313" key="3">
    <source>
        <dbReference type="EMBL" id="KFI54746.1"/>
    </source>
</evidence>
<dbReference type="Gene3D" id="3.40.50.450">
    <property type="match status" value="1"/>
</dbReference>
<organism evidence="3 4">
    <name type="scientific">Bifidobacterium callitrichos DSM 23973</name>
    <dbReference type="NCBI Taxonomy" id="1437609"/>
    <lineage>
        <taxon>Bacteria</taxon>
        <taxon>Bacillati</taxon>
        <taxon>Actinomycetota</taxon>
        <taxon>Actinomycetes</taxon>
        <taxon>Bifidobacteriales</taxon>
        <taxon>Bifidobacteriaceae</taxon>
        <taxon>Bifidobacterium</taxon>
    </lineage>
</organism>
<dbReference type="Pfam" id="PF02481">
    <property type="entry name" value="DNA_processg_A"/>
    <property type="match status" value="1"/>
</dbReference>
<proteinExistence type="inferred from homology"/>
<dbReference type="STRING" id="1437609.BCAL_1009"/>
<dbReference type="Proteomes" id="UP000029072">
    <property type="component" value="Unassembled WGS sequence"/>
</dbReference>
<name>A0A087A7J6_9BIFI</name>
<dbReference type="AlphaFoldDB" id="A0A087A7J6"/>
<dbReference type="PANTHER" id="PTHR43022">
    <property type="entry name" value="PROTEIN SMF"/>
    <property type="match status" value="1"/>
</dbReference>
<dbReference type="InterPro" id="IPR057666">
    <property type="entry name" value="DrpA_SLOG"/>
</dbReference>
<protein>
    <submittedName>
        <fullName evidence="3">SMF family protein</fullName>
    </submittedName>
</protein>
<reference evidence="3 4" key="1">
    <citation type="submission" date="2014-03" db="EMBL/GenBank/DDBJ databases">
        <title>Genomics of Bifidobacteria.</title>
        <authorList>
            <person name="Ventura M."/>
            <person name="Milani C."/>
            <person name="Lugli G.A."/>
        </authorList>
    </citation>
    <scope>NUCLEOTIDE SEQUENCE [LARGE SCALE GENOMIC DNA]</scope>
    <source>
        <strain evidence="3 4">DSM 23973</strain>
    </source>
</reference>
<accession>A0A087A7J6</accession>
<dbReference type="EMBL" id="JGYS01000007">
    <property type="protein sequence ID" value="KFI54746.1"/>
    <property type="molecule type" value="Genomic_DNA"/>
</dbReference>
<comment type="similarity">
    <text evidence="1">Belongs to the DprA/Smf family.</text>
</comment>
<dbReference type="InterPro" id="IPR003488">
    <property type="entry name" value="DprA"/>
</dbReference>
<dbReference type="OrthoDB" id="9785707at2"/>
<dbReference type="RefSeq" id="WP_043165130.1">
    <property type="nucleotide sequence ID" value="NZ_JDUV01000005.1"/>
</dbReference>
<comment type="caution">
    <text evidence="3">The sequence shown here is derived from an EMBL/GenBank/DDBJ whole genome shotgun (WGS) entry which is preliminary data.</text>
</comment>